<name>A0A939SBW4_9MICO</name>
<dbReference type="AlphaFoldDB" id="A0A939SBW4"/>
<proteinExistence type="predicted"/>
<comment type="caution">
    <text evidence="2">The sequence shown here is derived from an EMBL/GenBank/DDBJ whole genome shotgun (WGS) entry which is preliminary data.</text>
</comment>
<protein>
    <submittedName>
        <fullName evidence="2">Uncharacterized protein</fullName>
    </submittedName>
</protein>
<keyword evidence="3" id="KW-1185">Reference proteome</keyword>
<sequence>MNPIDLIGIIGEMLSWITAIIGVPFLVVSLFLRARNRRRQTVGITIRDGVVLWRIDGRTYSRRLDPRDGRGGLENSADVGYVLPRTPQKLQFQQRSEAELVSTTVACMMLGIALVSFLVSLVPLFW</sequence>
<dbReference type="RefSeq" id="WP_208097621.1">
    <property type="nucleotide sequence ID" value="NZ_JAGDYM010000009.1"/>
</dbReference>
<keyword evidence="1" id="KW-0472">Membrane</keyword>
<organism evidence="2 3">
    <name type="scientific">Leucobacter weissii</name>
    <dbReference type="NCBI Taxonomy" id="1983706"/>
    <lineage>
        <taxon>Bacteria</taxon>
        <taxon>Bacillati</taxon>
        <taxon>Actinomycetota</taxon>
        <taxon>Actinomycetes</taxon>
        <taxon>Micrococcales</taxon>
        <taxon>Microbacteriaceae</taxon>
        <taxon>Leucobacter</taxon>
    </lineage>
</organism>
<feature type="transmembrane region" description="Helical" evidence="1">
    <location>
        <begin position="6"/>
        <end position="32"/>
    </location>
</feature>
<dbReference type="Proteomes" id="UP000664382">
    <property type="component" value="Unassembled WGS sequence"/>
</dbReference>
<evidence type="ECO:0000313" key="3">
    <source>
        <dbReference type="Proteomes" id="UP000664382"/>
    </source>
</evidence>
<keyword evidence="1" id="KW-1133">Transmembrane helix</keyword>
<keyword evidence="1" id="KW-0812">Transmembrane</keyword>
<evidence type="ECO:0000313" key="2">
    <source>
        <dbReference type="EMBL" id="MBO1901855.1"/>
    </source>
</evidence>
<reference evidence="2" key="1">
    <citation type="submission" date="2021-03" db="EMBL/GenBank/DDBJ databases">
        <title>Leucobacter chromiisoli sp. nov., isolated from chromium-containing soil of chemical plant.</title>
        <authorList>
            <person name="Xu Z."/>
        </authorList>
    </citation>
    <scope>NUCLEOTIDE SEQUENCE</scope>
    <source>
        <strain evidence="2">S27</strain>
    </source>
</reference>
<feature type="transmembrane region" description="Helical" evidence="1">
    <location>
        <begin position="100"/>
        <end position="125"/>
    </location>
</feature>
<dbReference type="EMBL" id="JAGDYM010000009">
    <property type="protein sequence ID" value="MBO1901855.1"/>
    <property type="molecule type" value="Genomic_DNA"/>
</dbReference>
<accession>A0A939SBW4</accession>
<evidence type="ECO:0000256" key="1">
    <source>
        <dbReference type="SAM" id="Phobius"/>
    </source>
</evidence>
<gene>
    <name evidence="2" type="ORF">J4H92_07825</name>
</gene>